<proteinExistence type="predicted"/>
<sequence>MNKQDSGDESDDDVRNGDYYNLPDEFPYDDYFYEKSTMMSPKKFETPKTNMMEGMKPKPFLRSNTTYGTGVYLPPIPILKEQRKIPPPPSPQPSYRPPYSNVFFPNVSPRVFLPEKMISGAPKYMKHKKIKQEWRIRSKPMPKEE</sequence>
<dbReference type="Proteomes" id="UP000036987">
    <property type="component" value="Unassembled WGS sequence"/>
</dbReference>
<organism evidence="2 3">
    <name type="scientific">Zostera marina</name>
    <name type="common">Eelgrass</name>
    <dbReference type="NCBI Taxonomy" id="29655"/>
    <lineage>
        <taxon>Eukaryota</taxon>
        <taxon>Viridiplantae</taxon>
        <taxon>Streptophyta</taxon>
        <taxon>Embryophyta</taxon>
        <taxon>Tracheophyta</taxon>
        <taxon>Spermatophyta</taxon>
        <taxon>Magnoliopsida</taxon>
        <taxon>Liliopsida</taxon>
        <taxon>Zosteraceae</taxon>
        <taxon>Zostera</taxon>
    </lineage>
</organism>
<dbReference type="EMBL" id="LFYR01001488">
    <property type="protein sequence ID" value="KMZ61424.1"/>
    <property type="molecule type" value="Genomic_DNA"/>
</dbReference>
<gene>
    <name evidence="2" type="ORF">ZOSMA_52G00740</name>
</gene>
<keyword evidence="3" id="KW-1185">Reference proteome</keyword>
<protein>
    <submittedName>
        <fullName evidence="2">Uncharacterized protein</fullName>
    </submittedName>
</protein>
<accession>A0A0K9NXD7</accession>
<evidence type="ECO:0000256" key="1">
    <source>
        <dbReference type="SAM" id="MobiDB-lite"/>
    </source>
</evidence>
<feature type="region of interest" description="Disordered" evidence="1">
    <location>
        <begin position="1"/>
        <end position="21"/>
    </location>
</feature>
<evidence type="ECO:0000313" key="2">
    <source>
        <dbReference type="EMBL" id="KMZ61424.1"/>
    </source>
</evidence>
<name>A0A0K9NXD7_ZOSMR</name>
<comment type="caution">
    <text evidence="2">The sequence shown here is derived from an EMBL/GenBank/DDBJ whole genome shotgun (WGS) entry which is preliminary data.</text>
</comment>
<evidence type="ECO:0000313" key="3">
    <source>
        <dbReference type="Proteomes" id="UP000036987"/>
    </source>
</evidence>
<reference evidence="3" key="1">
    <citation type="journal article" date="2016" name="Nature">
        <title>The genome of the seagrass Zostera marina reveals angiosperm adaptation to the sea.</title>
        <authorList>
            <person name="Olsen J.L."/>
            <person name="Rouze P."/>
            <person name="Verhelst B."/>
            <person name="Lin Y.-C."/>
            <person name="Bayer T."/>
            <person name="Collen J."/>
            <person name="Dattolo E."/>
            <person name="De Paoli E."/>
            <person name="Dittami S."/>
            <person name="Maumus F."/>
            <person name="Michel G."/>
            <person name="Kersting A."/>
            <person name="Lauritano C."/>
            <person name="Lohaus R."/>
            <person name="Toepel M."/>
            <person name="Tonon T."/>
            <person name="Vanneste K."/>
            <person name="Amirebrahimi M."/>
            <person name="Brakel J."/>
            <person name="Bostroem C."/>
            <person name="Chovatia M."/>
            <person name="Grimwood J."/>
            <person name="Jenkins J.W."/>
            <person name="Jueterbock A."/>
            <person name="Mraz A."/>
            <person name="Stam W.T."/>
            <person name="Tice H."/>
            <person name="Bornberg-Bauer E."/>
            <person name="Green P.J."/>
            <person name="Pearson G.A."/>
            <person name="Procaccini G."/>
            <person name="Duarte C.M."/>
            <person name="Schmutz J."/>
            <person name="Reusch T.B.H."/>
            <person name="Van de Peer Y."/>
        </authorList>
    </citation>
    <scope>NUCLEOTIDE SEQUENCE [LARGE SCALE GENOMIC DNA]</scope>
    <source>
        <strain evidence="3">cv. Finnish</strain>
    </source>
</reference>
<dbReference type="AlphaFoldDB" id="A0A0K9NXD7"/>